<sequence>MDSSNSQDDSYQKDSLLDLILQQKKPACYENEKISIDFSNSIMSMGMYKKPKQIYIQNTHHTKEIHISMIKDQRSISLLSKIDLLKQEQNQKKMSLNRLNQRDDQQIEARVQRIINTVRRKSCLCSNCGQQGEFEKRSNTFQVRTQHQINSELRIMKYNTRNQIKQQSLIRMHKIQQLQSKKYHMSSLSTQMENPIQYNQTPVLVVPTLVDFKIDFKKRMTPKPVILKQFLPTQKNYFVNHYHITTRSKINNIPIQKTLPSLQAFTQSRKHFVQNKFD</sequence>
<gene>
    <name evidence="1" type="ORF">PSON_ATCC_30995.1.T0010282</name>
</gene>
<dbReference type="EMBL" id="CAJJDN010000001">
    <property type="protein sequence ID" value="CAD8045782.1"/>
    <property type="molecule type" value="Genomic_DNA"/>
</dbReference>
<reference evidence="1" key="1">
    <citation type="submission" date="2021-01" db="EMBL/GenBank/DDBJ databases">
        <authorList>
            <consortium name="Genoscope - CEA"/>
            <person name="William W."/>
        </authorList>
    </citation>
    <scope>NUCLEOTIDE SEQUENCE</scope>
</reference>
<proteinExistence type="predicted"/>
<dbReference type="OrthoDB" id="289523at2759"/>
<protein>
    <submittedName>
        <fullName evidence="1">Uncharacterized protein</fullName>
    </submittedName>
</protein>
<evidence type="ECO:0000313" key="2">
    <source>
        <dbReference type="Proteomes" id="UP000692954"/>
    </source>
</evidence>
<comment type="caution">
    <text evidence="1">The sequence shown here is derived from an EMBL/GenBank/DDBJ whole genome shotgun (WGS) entry which is preliminary data.</text>
</comment>
<evidence type="ECO:0000313" key="1">
    <source>
        <dbReference type="EMBL" id="CAD8045782.1"/>
    </source>
</evidence>
<dbReference type="AlphaFoldDB" id="A0A8S1JSW4"/>
<accession>A0A8S1JSW4</accession>
<dbReference type="Proteomes" id="UP000692954">
    <property type="component" value="Unassembled WGS sequence"/>
</dbReference>
<name>A0A8S1JSW4_9CILI</name>
<keyword evidence="2" id="KW-1185">Reference proteome</keyword>
<organism evidence="1 2">
    <name type="scientific">Paramecium sonneborni</name>
    <dbReference type="NCBI Taxonomy" id="65129"/>
    <lineage>
        <taxon>Eukaryota</taxon>
        <taxon>Sar</taxon>
        <taxon>Alveolata</taxon>
        <taxon>Ciliophora</taxon>
        <taxon>Intramacronucleata</taxon>
        <taxon>Oligohymenophorea</taxon>
        <taxon>Peniculida</taxon>
        <taxon>Parameciidae</taxon>
        <taxon>Paramecium</taxon>
    </lineage>
</organism>